<feature type="transmembrane region" description="Helical" evidence="2">
    <location>
        <begin position="43"/>
        <end position="66"/>
    </location>
</feature>
<dbReference type="OrthoDB" id="3685055at2"/>
<accession>A0A239DX12</accession>
<evidence type="ECO:0000313" key="3">
    <source>
        <dbReference type="EMBL" id="SNS37075.1"/>
    </source>
</evidence>
<protein>
    <recommendedName>
        <fullName evidence="5">DUF4367 domain-containing protein</fullName>
    </recommendedName>
</protein>
<reference evidence="3 4" key="1">
    <citation type="submission" date="2017-06" db="EMBL/GenBank/DDBJ databases">
        <authorList>
            <person name="Kim H.J."/>
            <person name="Triplett B.A."/>
        </authorList>
    </citation>
    <scope>NUCLEOTIDE SEQUENCE [LARGE SCALE GENOMIC DNA]</scope>
    <source>
        <strain evidence="3 4">DSM 43151</strain>
    </source>
</reference>
<keyword evidence="2" id="KW-1133">Transmembrane helix</keyword>
<dbReference type="EMBL" id="FZNR01000014">
    <property type="protein sequence ID" value="SNS37075.1"/>
    <property type="molecule type" value="Genomic_DNA"/>
</dbReference>
<proteinExistence type="predicted"/>
<evidence type="ECO:0008006" key="5">
    <source>
        <dbReference type="Google" id="ProtNLM"/>
    </source>
</evidence>
<evidence type="ECO:0000256" key="2">
    <source>
        <dbReference type="SAM" id="Phobius"/>
    </source>
</evidence>
<sequence length="379" mass="39536">MTREIEDLIRTAQERQADRALPADRIRAALPRRAAQARRRRRYGMAGAAVAAVSVAAAVTVPVVLLRGPGPAGTAPTAAGAATAPSGAEPTVAALPQTYPLGYRPAWAPPGFGERIRFADSSQPGDPFGPTVQRVWKKQVGPGDPWNGAGITLYVRTEVPDPAQAMDTSGQRVDINGVRGYYSAGGDAKSYVDWSPNGHTVLMLAAGHFDISKADLLRMARSVRPDPTVATIPVNLRWLPEGWTTTAATISGQGPTTWRAEVSAVRREVPTGAATPGKDKRGVPPVEGGTVETGSLSVVVGAVTDAPAGGKQLTVGGHPARQPVRTDAPGRDLIYLVVDLGQGRLMTLVGEGAGLTVDDLVKVAEQAEVNPPGKGWIGN</sequence>
<dbReference type="AlphaFoldDB" id="A0A239DX12"/>
<evidence type="ECO:0000313" key="4">
    <source>
        <dbReference type="Proteomes" id="UP000198415"/>
    </source>
</evidence>
<dbReference type="RefSeq" id="WP_089296669.1">
    <property type="nucleotide sequence ID" value="NZ_BOMU01000069.1"/>
</dbReference>
<feature type="region of interest" description="Disordered" evidence="1">
    <location>
        <begin position="270"/>
        <end position="290"/>
    </location>
</feature>
<evidence type="ECO:0000256" key="1">
    <source>
        <dbReference type="SAM" id="MobiDB-lite"/>
    </source>
</evidence>
<keyword evidence="4" id="KW-1185">Reference proteome</keyword>
<name>A0A239DX12_9ACTN</name>
<dbReference type="Proteomes" id="UP000198415">
    <property type="component" value="Unassembled WGS sequence"/>
</dbReference>
<organism evidence="3 4">
    <name type="scientific">Actinoplanes regularis</name>
    <dbReference type="NCBI Taxonomy" id="52697"/>
    <lineage>
        <taxon>Bacteria</taxon>
        <taxon>Bacillati</taxon>
        <taxon>Actinomycetota</taxon>
        <taxon>Actinomycetes</taxon>
        <taxon>Micromonosporales</taxon>
        <taxon>Micromonosporaceae</taxon>
        <taxon>Actinoplanes</taxon>
    </lineage>
</organism>
<keyword evidence="2" id="KW-0812">Transmembrane</keyword>
<keyword evidence="2" id="KW-0472">Membrane</keyword>
<gene>
    <name evidence="3" type="ORF">SAMN06264365_114147</name>
</gene>